<dbReference type="RefSeq" id="WP_082421114.1">
    <property type="nucleotide sequence ID" value="NZ_CYXR01000013.1"/>
</dbReference>
<feature type="domain" description="Response regulatory" evidence="13">
    <location>
        <begin position="506"/>
        <end position="627"/>
    </location>
</feature>
<feature type="transmembrane region" description="Helical" evidence="11">
    <location>
        <begin position="176"/>
        <end position="196"/>
    </location>
</feature>
<evidence type="ECO:0000256" key="4">
    <source>
        <dbReference type="ARBA" id="ARBA00018672"/>
    </source>
</evidence>
<keyword evidence="11" id="KW-1133">Transmembrane helix</keyword>
<gene>
    <name evidence="14" type="primary">luxQ</name>
    <name evidence="14" type="ORF">ERS852574_01975</name>
</gene>
<keyword evidence="11" id="KW-0472">Membrane</keyword>
<dbReference type="InterPro" id="IPR003661">
    <property type="entry name" value="HisK_dim/P_dom"/>
</dbReference>
<evidence type="ECO:0000256" key="11">
    <source>
        <dbReference type="SAM" id="Phobius"/>
    </source>
</evidence>
<dbReference type="CDD" id="cd00082">
    <property type="entry name" value="HisKA"/>
    <property type="match status" value="1"/>
</dbReference>
<comment type="subcellular location">
    <subcellularLocation>
        <location evidence="2">Membrane</location>
    </subcellularLocation>
</comment>
<dbReference type="PANTHER" id="PTHR43047">
    <property type="entry name" value="TWO-COMPONENT HISTIDINE PROTEIN KINASE"/>
    <property type="match status" value="1"/>
</dbReference>
<sequence length="628" mass="71756">MSSIYLSNAIFMMIILTIIFLRIRYYITWSPSKKYTMIFIGMVELYVLMDALFMKELLGKSGNLLQFKLVVFFFYLVYVIMPYVWHLFMQSYMGINRSKKQRFAEMIPFILLILMVLLSVPTGIVWRFSRNRTYIRGTFFGVFAVLNLFYYVYTFAQTFFILFMNNTKGVRYLIKSALFSAVPLIGILANTYIIPLYGAYPFQPYCLVIGALLSYLFMVEHQQDQMEFEHRKRLSKALELEKESTRKAKVAGEVKNAFLANMSHDIRTPMNAIIGFSDIIAEHPDDEEIVKNAISKIQASGEILLKIINDVLDLSKIESGKAEIVEMVTDLKQMEENLKMMLEYSIQKGMIDFKVEDQIENPLVWCDATKLQQVLVNVLNNAVKFTPAGGTITFSCVQRMIAPGFAEYKFTIKDTGIGMTEEFQKHAFEAFERERTSTESKTEGTGLGLAIVKKLVDLMHGDVIIQSNSGQGTKIQISLPLRIATENQLHQSDKAKEYKIGLDGMHVLLVEDNELNAEIAMEVLKNKGILVNWVPDGCACVEEIQDKEAGTYQFILMDVQMPRMNGYEATQKIRQLADVKKAQIPIIAMTANAFEEDRKHALDAGMDGFIMKPFRVDEMMKVIGEVME</sequence>
<evidence type="ECO:0000256" key="1">
    <source>
        <dbReference type="ARBA" id="ARBA00000085"/>
    </source>
</evidence>
<dbReference type="Pfam" id="PF02518">
    <property type="entry name" value="HATPase_c"/>
    <property type="match status" value="1"/>
</dbReference>
<keyword evidence="11" id="KW-0812">Transmembrane</keyword>
<dbReference type="PRINTS" id="PR00344">
    <property type="entry name" value="BCTRLSENSOR"/>
</dbReference>
<dbReference type="Pfam" id="PF00072">
    <property type="entry name" value="Response_reg"/>
    <property type="match status" value="1"/>
</dbReference>
<dbReference type="CDD" id="cd17546">
    <property type="entry name" value="REC_hyHK_CKI1_RcsC-like"/>
    <property type="match status" value="1"/>
</dbReference>
<feature type="transmembrane region" description="Helical" evidence="11">
    <location>
        <begin position="35"/>
        <end position="53"/>
    </location>
</feature>
<evidence type="ECO:0000256" key="9">
    <source>
        <dbReference type="ARBA" id="ARBA00024867"/>
    </source>
</evidence>
<dbReference type="SUPFAM" id="SSF55874">
    <property type="entry name" value="ATPase domain of HSP90 chaperone/DNA topoisomerase II/histidine kinase"/>
    <property type="match status" value="1"/>
</dbReference>
<feature type="transmembrane region" description="Helical" evidence="11">
    <location>
        <begin position="6"/>
        <end position="23"/>
    </location>
</feature>
<reference evidence="14 15" key="1">
    <citation type="submission" date="2015-09" db="EMBL/GenBank/DDBJ databases">
        <authorList>
            <consortium name="Pathogen Informatics"/>
        </authorList>
    </citation>
    <scope>NUCLEOTIDE SEQUENCE [LARGE SCALE GENOMIC DNA]</scope>
    <source>
        <strain evidence="14 15">2789STDY5834962</strain>
    </source>
</reference>
<evidence type="ECO:0000256" key="6">
    <source>
        <dbReference type="ARBA" id="ARBA00022679"/>
    </source>
</evidence>
<dbReference type="AlphaFoldDB" id="A0A173T933"/>
<keyword evidence="7 14" id="KW-0418">Kinase</keyword>
<evidence type="ECO:0000256" key="3">
    <source>
        <dbReference type="ARBA" id="ARBA00012438"/>
    </source>
</evidence>
<protein>
    <recommendedName>
        <fullName evidence="4">Stage 0 sporulation protein A homolog</fullName>
        <ecNumber evidence="3">2.7.13.3</ecNumber>
    </recommendedName>
</protein>
<dbReference type="InterPro" id="IPR001789">
    <property type="entry name" value="Sig_transdc_resp-reg_receiver"/>
</dbReference>
<dbReference type="Gene3D" id="3.40.50.2300">
    <property type="match status" value="1"/>
</dbReference>
<dbReference type="PROSITE" id="PS50110">
    <property type="entry name" value="RESPONSE_REGULATORY"/>
    <property type="match status" value="1"/>
</dbReference>
<dbReference type="InterPro" id="IPR005467">
    <property type="entry name" value="His_kinase_dom"/>
</dbReference>
<dbReference type="SMART" id="SM00448">
    <property type="entry name" value="REC"/>
    <property type="match status" value="1"/>
</dbReference>
<dbReference type="SUPFAM" id="SSF47384">
    <property type="entry name" value="Homodimeric domain of signal transducing histidine kinase"/>
    <property type="match status" value="1"/>
</dbReference>
<evidence type="ECO:0000259" key="12">
    <source>
        <dbReference type="PROSITE" id="PS50109"/>
    </source>
</evidence>
<dbReference type="EC" id="2.7.13.3" evidence="3"/>
<dbReference type="InterPro" id="IPR011006">
    <property type="entry name" value="CheY-like_superfamily"/>
</dbReference>
<dbReference type="InterPro" id="IPR036097">
    <property type="entry name" value="HisK_dim/P_sf"/>
</dbReference>
<dbReference type="Gene3D" id="3.30.565.10">
    <property type="entry name" value="Histidine kinase-like ATPase, C-terminal domain"/>
    <property type="match status" value="1"/>
</dbReference>
<dbReference type="PROSITE" id="PS50109">
    <property type="entry name" value="HIS_KIN"/>
    <property type="match status" value="1"/>
</dbReference>
<dbReference type="FunFam" id="3.30.565.10:FF:000006">
    <property type="entry name" value="Sensor histidine kinase WalK"/>
    <property type="match status" value="1"/>
</dbReference>
<dbReference type="SMART" id="SM00387">
    <property type="entry name" value="HATPase_c"/>
    <property type="match status" value="1"/>
</dbReference>
<dbReference type="InterPro" id="IPR003594">
    <property type="entry name" value="HATPase_dom"/>
</dbReference>
<feature type="transmembrane region" description="Helical" evidence="11">
    <location>
        <begin position="106"/>
        <end position="126"/>
    </location>
</feature>
<evidence type="ECO:0000256" key="5">
    <source>
        <dbReference type="ARBA" id="ARBA00022553"/>
    </source>
</evidence>
<dbReference type="InterPro" id="IPR004358">
    <property type="entry name" value="Sig_transdc_His_kin-like_C"/>
</dbReference>
<dbReference type="PANTHER" id="PTHR43047:SF72">
    <property type="entry name" value="OSMOSENSING HISTIDINE PROTEIN KINASE SLN1"/>
    <property type="match status" value="1"/>
</dbReference>
<proteinExistence type="predicted"/>
<evidence type="ECO:0000256" key="2">
    <source>
        <dbReference type="ARBA" id="ARBA00004370"/>
    </source>
</evidence>
<keyword evidence="6 14" id="KW-0808">Transferase</keyword>
<keyword evidence="8" id="KW-0902">Two-component regulatory system</keyword>
<evidence type="ECO:0000256" key="10">
    <source>
        <dbReference type="PROSITE-ProRule" id="PRU00169"/>
    </source>
</evidence>
<name>A0A173T933_9FIRM</name>
<dbReference type="InterPro" id="IPR036890">
    <property type="entry name" value="HATPase_C_sf"/>
</dbReference>
<dbReference type="SUPFAM" id="SSF52172">
    <property type="entry name" value="CheY-like"/>
    <property type="match status" value="1"/>
</dbReference>
<keyword evidence="5 10" id="KW-0597">Phosphoprotein</keyword>
<dbReference type="GO" id="GO:0005886">
    <property type="term" value="C:plasma membrane"/>
    <property type="evidence" value="ECO:0007669"/>
    <property type="project" value="TreeGrafter"/>
</dbReference>
<feature type="modified residue" description="4-aspartylphosphate" evidence="10">
    <location>
        <position position="558"/>
    </location>
</feature>
<evidence type="ECO:0000256" key="8">
    <source>
        <dbReference type="ARBA" id="ARBA00023012"/>
    </source>
</evidence>
<evidence type="ECO:0000313" key="15">
    <source>
        <dbReference type="Proteomes" id="UP000095727"/>
    </source>
</evidence>
<comment type="function">
    <text evidence="9">May play the central regulatory role in sporulation. It may be an element of the effector pathway responsible for the activation of sporulation genes in response to nutritional stress. Spo0A may act in concert with spo0H (a sigma factor) to control the expression of some genes that are critical to the sporulation process.</text>
</comment>
<feature type="transmembrane region" description="Helical" evidence="11">
    <location>
        <begin position="138"/>
        <end position="164"/>
    </location>
</feature>
<dbReference type="Gene3D" id="1.10.287.130">
    <property type="match status" value="1"/>
</dbReference>
<dbReference type="EMBL" id="CYXR01000013">
    <property type="protein sequence ID" value="CUM98626.1"/>
    <property type="molecule type" value="Genomic_DNA"/>
</dbReference>
<dbReference type="GO" id="GO:0009927">
    <property type="term" value="F:histidine phosphotransfer kinase activity"/>
    <property type="evidence" value="ECO:0007669"/>
    <property type="project" value="TreeGrafter"/>
</dbReference>
<dbReference type="Proteomes" id="UP000095727">
    <property type="component" value="Unassembled WGS sequence"/>
</dbReference>
<feature type="domain" description="Histidine kinase" evidence="12">
    <location>
        <begin position="261"/>
        <end position="483"/>
    </location>
</feature>
<organism evidence="14 15">
    <name type="scientific">Coprococcus comes</name>
    <dbReference type="NCBI Taxonomy" id="410072"/>
    <lineage>
        <taxon>Bacteria</taxon>
        <taxon>Bacillati</taxon>
        <taxon>Bacillota</taxon>
        <taxon>Clostridia</taxon>
        <taxon>Lachnospirales</taxon>
        <taxon>Lachnospiraceae</taxon>
        <taxon>Coprococcus</taxon>
    </lineage>
</organism>
<evidence type="ECO:0000313" key="14">
    <source>
        <dbReference type="EMBL" id="CUM98626.1"/>
    </source>
</evidence>
<comment type="catalytic activity">
    <reaction evidence="1">
        <text>ATP + protein L-histidine = ADP + protein N-phospho-L-histidine.</text>
        <dbReference type="EC" id="2.7.13.3"/>
    </reaction>
</comment>
<feature type="transmembrane region" description="Helical" evidence="11">
    <location>
        <begin position="65"/>
        <end position="85"/>
    </location>
</feature>
<evidence type="ECO:0000256" key="7">
    <source>
        <dbReference type="ARBA" id="ARBA00022777"/>
    </source>
</evidence>
<dbReference type="Pfam" id="PF00512">
    <property type="entry name" value="HisKA"/>
    <property type="match status" value="1"/>
</dbReference>
<dbReference type="SMART" id="SM00388">
    <property type="entry name" value="HisKA"/>
    <property type="match status" value="1"/>
</dbReference>
<accession>A0A173T933</accession>
<dbReference type="GO" id="GO:0000155">
    <property type="term" value="F:phosphorelay sensor kinase activity"/>
    <property type="evidence" value="ECO:0007669"/>
    <property type="project" value="InterPro"/>
</dbReference>
<evidence type="ECO:0000259" key="13">
    <source>
        <dbReference type="PROSITE" id="PS50110"/>
    </source>
</evidence>